<dbReference type="RefSeq" id="WP_208253524.1">
    <property type="nucleotide sequence ID" value="NZ_JAGEOJ010000001.1"/>
</dbReference>
<name>A0A939P5X5_9ACTN</name>
<proteinExistence type="predicted"/>
<protein>
    <submittedName>
        <fullName evidence="1">Uncharacterized protein</fullName>
    </submittedName>
</protein>
<evidence type="ECO:0000313" key="2">
    <source>
        <dbReference type="Proteomes" id="UP000669179"/>
    </source>
</evidence>
<dbReference type="AlphaFoldDB" id="A0A939P5X5"/>
<gene>
    <name evidence="1" type="ORF">J4573_02485</name>
</gene>
<evidence type="ECO:0000313" key="1">
    <source>
        <dbReference type="EMBL" id="MBO2445947.1"/>
    </source>
</evidence>
<sequence length="47" mass="4823">MGSKTLTASVTMGDAATDVARVFPKVLDALVKQVFCGGPTQQAQPAD</sequence>
<keyword evidence="2" id="KW-1185">Reference proteome</keyword>
<organism evidence="1 2">
    <name type="scientific">Actinomadura barringtoniae</name>
    <dbReference type="NCBI Taxonomy" id="1427535"/>
    <lineage>
        <taxon>Bacteria</taxon>
        <taxon>Bacillati</taxon>
        <taxon>Actinomycetota</taxon>
        <taxon>Actinomycetes</taxon>
        <taxon>Streptosporangiales</taxon>
        <taxon>Thermomonosporaceae</taxon>
        <taxon>Actinomadura</taxon>
    </lineage>
</organism>
<accession>A0A939P5X5</accession>
<dbReference type="Proteomes" id="UP000669179">
    <property type="component" value="Unassembled WGS sequence"/>
</dbReference>
<reference evidence="1" key="1">
    <citation type="submission" date="2021-03" db="EMBL/GenBank/DDBJ databases">
        <authorList>
            <person name="Kanchanasin P."/>
            <person name="Saeng-In P."/>
            <person name="Phongsopitanun W."/>
            <person name="Yuki M."/>
            <person name="Kudo T."/>
            <person name="Ohkuma M."/>
            <person name="Tanasupawat S."/>
        </authorList>
    </citation>
    <scope>NUCLEOTIDE SEQUENCE</scope>
    <source>
        <strain evidence="1">GKU 128</strain>
    </source>
</reference>
<comment type="caution">
    <text evidence="1">The sequence shown here is derived from an EMBL/GenBank/DDBJ whole genome shotgun (WGS) entry which is preliminary data.</text>
</comment>
<dbReference type="EMBL" id="JAGEOJ010000001">
    <property type="protein sequence ID" value="MBO2445947.1"/>
    <property type="molecule type" value="Genomic_DNA"/>
</dbReference>